<comment type="caution">
    <text evidence="1">The sequence shown here is derived from an EMBL/GenBank/DDBJ whole genome shotgun (WGS) entry which is preliminary data.</text>
</comment>
<evidence type="ECO:0000313" key="2">
    <source>
        <dbReference type="Proteomes" id="UP001209878"/>
    </source>
</evidence>
<dbReference type="AlphaFoldDB" id="A0AAD9NNL0"/>
<accession>A0AAD9NNL0</accession>
<gene>
    <name evidence="1" type="ORF">NP493_649g00001</name>
</gene>
<keyword evidence="2" id="KW-1185">Reference proteome</keyword>
<evidence type="ECO:0000313" key="1">
    <source>
        <dbReference type="EMBL" id="KAK2176650.1"/>
    </source>
</evidence>
<reference evidence="1" key="1">
    <citation type="journal article" date="2023" name="Mol. Biol. Evol.">
        <title>Third-Generation Sequencing Reveals the Adaptive Role of the Epigenome in Three Deep-Sea Polychaetes.</title>
        <authorList>
            <person name="Perez M."/>
            <person name="Aroh O."/>
            <person name="Sun Y."/>
            <person name="Lan Y."/>
            <person name="Juniper S.K."/>
            <person name="Young C.R."/>
            <person name="Angers B."/>
            <person name="Qian P.Y."/>
        </authorList>
    </citation>
    <scope>NUCLEOTIDE SEQUENCE</scope>
    <source>
        <strain evidence="1">R07B-5</strain>
    </source>
</reference>
<organism evidence="1 2">
    <name type="scientific">Ridgeia piscesae</name>
    <name type="common">Tubeworm</name>
    <dbReference type="NCBI Taxonomy" id="27915"/>
    <lineage>
        <taxon>Eukaryota</taxon>
        <taxon>Metazoa</taxon>
        <taxon>Spiralia</taxon>
        <taxon>Lophotrochozoa</taxon>
        <taxon>Annelida</taxon>
        <taxon>Polychaeta</taxon>
        <taxon>Sedentaria</taxon>
        <taxon>Canalipalpata</taxon>
        <taxon>Sabellida</taxon>
        <taxon>Siboglinidae</taxon>
        <taxon>Ridgeia</taxon>
    </lineage>
</organism>
<sequence length="16" mass="1891">MGTIRTVRVARMSAWR</sequence>
<dbReference type="Proteomes" id="UP001209878">
    <property type="component" value="Unassembled WGS sequence"/>
</dbReference>
<protein>
    <submittedName>
        <fullName evidence="1">Uncharacterized protein</fullName>
    </submittedName>
</protein>
<dbReference type="EMBL" id="JAODUO010000648">
    <property type="protein sequence ID" value="KAK2176650.1"/>
    <property type="molecule type" value="Genomic_DNA"/>
</dbReference>
<proteinExistence type="predicted"/>
<name>A0AAD9NNL0_RIDPI</name>